<keyword evidence="1" id="KW-0472">Membrane</keyword>
<evidence type="ECO:0000256" key="1">
    <source>
        <dbReference type="SAM" id="Phobius"/>
    </source>
</evidence>
<dbReference type="AlphaFoldDB" id="A0A7Z9E0Z3"/>
<name>A0A7Z9E0Z3_9CYAN</name>
<evidence type="ECO:0000259" key="2">
    <source>
        <dbReference type="Pfam" id="PF13808"/>
    </source>
</evidence>
<reference evidence="3" key="1">
    <citation type="submission" date="2019-10" db="EMBL/GenBank/DDBJ databases">
        <authorList>
            <consortium name="Genoscope - CEA"/>
            <person name="William W."/>
        </authorList>
    </citation>
    <scope>NUCLEOTIDE SEQUENCE [LARGE SCALE GENOMIC DNA]</scope>
    <source>
        <strain evidence="3">BBR_PRJEB10994</strain>
    </source>
</reference>
<sequence>MLTSLIENLKEVKDFRKSQGKRYSLWEVLLVVVLGVMSGHHWEKLVAIS</sequence>
<dbReference type="Proteomes" id="UP000182190">
    <property type="component" value="Unassembled WGS sequence"/>
</dbReference>
<protein>
    <recommendedName>
        <fullName evidence="2">H repeat-associated protein N-terminal domain-containing protein</fullName>
    </recommendedName>
</protein>
<evidence type="ECO:0000313" key="3">
    <source>
        <dbReference type="EMBL" id="VXD21983.1"/>
    </source>
</evidence>
<evidence type="ECO:0000313" key="4">
    <source>
        <dbReference type="Proteomes" id="UP000182190"/>
    </source>
</evidence>
<keyword evidence="1" id="KW-0812">Transmembrane</keyword>
<organism evidence="3 4">
    <name type="scientific">Planktothrix paucivesiculata PCC 9631</name>
    <dbReference type="NCBI Taxonomy" id="671071"/>
    <lineage>
        <taxon>Bacteria</taxon>
        <taxon>Bacillati</taxon>
        <taxon>Cyanobacteriota</taxon>
        <taxon>Cyanophyceae</taxon>
        <taxon>Oscillatoriophycideae</taxon>
        <taxon>Oscillatoriales</taxon>
        <taxon>Microcoleaceae</taxon>
        <taxon>Planktothrix</taxon>
    </lineage>
</organism>
<gene>
    <name evidence="3" type="ORF">PL9631_600055</name>
</gene>
<dbReference type="Pfam" id="PF13808">
    <property type="entry name" value="DDE_Tnp_1_assoc"/>
    <property type="match status" value="1"/>
</dbReference>
<accession>A0A7Z9E0Z3</accession>
<comment type="caution">
    <text evidence="3">The sequence shown here is derived from an EMBL/GenBank/DDBJ whole genome shotgun (WGS) entry which is preliminary data.</text>
</comment>
<dbReference type="EMBL" id="CZCS02000202">
    <property type="protein sequence ID" value="VXD21983.1"/>
    <property type="molecule type" value="Genomic_DNA"/>
</dbReference>
<proteinExistence type="predicted"/>
<feature type="transmembrane region" description="Helical" evidence="1">
    <location>
        <begin position="23"/>
        <end position="42"/>
    </location>
</feature>
<keyword evidence="1" id="KW-1133">Transmembrane helix</keyword>
<dbReference type="InterPro" id="IPR032806">
    <property type="entry name" value="YbfD_N"/>
</dbReference>
<feature type="domain" description="H repeat-associated protein N-terminal" evidence="2">
    <location>
        <begin position="7"/>
        <end position="41"/>
    </location>
</feature>
<keyword evidence="4" id="KW-1185">Reference proteome</keyword>